<dbReference type="EMBL" id="LFIW01002839">
    <property type="protein sequence ID" value="KZL63273.1"/>
    <property type="molecule type" value="Genomic_DNA"/>
</dbReference>
<accession>A0A161VX96</accession>
<dbReference type="AlphaFoldDB" id="A0A161VX96"/>
<evidence type="ECO:0000313" key="2">
    <source>
        <dbReference type="Proteomes" id="UP000076584"/>
    </source>
</evidence>
<evidence type="ECO:0000313" key="1">
    <source>
        <dbReference type="EMBL" id="KZL63273.1"/>
    </source>
</evidence>
<keyword evidence="2" id="KW-1185">Reference proteome</keyword>
<gene>
    <name evidence="1" type="ORF">CI238_07393</name>
</gene>
<protein>
    <submittedName>
        <fullName evidence="1">Bzip transcription factor</fullName>
    </submittedName>
</protein>
<proteinExistence type="predicted"/>
<organism evidence="1 2">
    <name type="scientific">Colletotrichum incanum</name>
    <name type="common">Soybean anthracnose fungus</name>
    <dbReference type="NCBI Taxonomy" id="1573173"/>
    <lineage>
        <taxon>Eukaryota</taxon>
        <taxon>Fungi</taxon>
        <taxon>Dikarya</taxon>
        <taxon>Ascomycota</taxon>
        <taxon>Pezizomycotina</taxon>
        <taxon>Sordariomycetes</taxon>
        <taxon>Hypocreomycetidae</taxon>
        <taxon>Glomerellales</taxon>
        <taxon>Glomerellaceae</taxon>
        <taxon>Colletotrichum</taxon>
        <taxon>Colletotrichum spaethianum species complex</taxon>
    </lineage>
</organism>
<name>A0A161VX96_COLIC</name>
<dbReference type="Proteomes" id="UP000076584">
    <property type="component" value="Unassembled WGS sequence"/>
</dbReference>
<reference evidence="1 2" key="1">
    <citation type="submission" date="2015-06" db="EMBL/GenBank/DDBJ databases">
        <title>Survival trade-offs in plant roots during colonization by closely related pathogenic and mutualistic fungi.</title>
        <authorList>
            <person name="Hacquard S."/>
            <person name="Kracher B."/>
            <person name="Hiruma K."/>
            <person name="Weinman A."/>
            <person name="Muench P."/>
            <person name="Garrido Oter R."/>
            <person name="Ver Loren van Themaat E."/>
            <person name="Dallerey J.-F."/>
            <person name="Damm U."/>
            <person name="Henrissat B."/>
            <person name="Lespinet O."/>
            <person name="Thon M."/>
            <person name="Kemen E."/>
            <person name="McHardy A.C."/>
            <person name="Schulze-Lefert P."/>
            <person name="O'Connell R.J."/>
        </authorList>
    </citation>
    <scope>NUCLEOTIDE SEQUENCE [LARGE SCALE GENOMIC DNA]</scope>
    <source>
        <strain evidence="1 2">MAFF 238704</strain>
    </source>
</reference>
<comment type="caution">
    <text evidence="1">The sequence shown here is derived from an EMBL/GenBank/DDBJ whole genome shotgun (WGS) entry which is preliminary data.</text>
</comment>
<sequence>MAYAQHPDKYFKTVAVPVSLLSNIFLSIHASRHACDLTLHHSTTGQAFETGLISRSTITAQIISGVFRTLLPYEFRDCYRRNVATKKYCVPPEFENKIRDISSWTMSMGFFNRFPEMYADIPAYQELPKALIWKHNPAARPRVRPEETDVICSPRKRKNSDMEILSFLILHDWFSDDVFGSNSPGA</sequence>